<evidence type="ECO:0000256" key="1">
    <source>
        <dbReference type="ARBA" id="ARBA00007749"/>
    </source>
</evidence>
<sequence>MKVHHLNCGSMRKVEPTYDGPAPAHAVAHCLLAETARDGLVLVETGLGLGDVRDPAGSLAADWTEMAGPVLDPAETAVRQVERLGHDPADVRHILLTHLDVDHSGGLPDFPGARVHVLAEELAAALAEAPSRRYRPAHWAHGPRWATYESGVGEEWFGFGGVRRPDGLPPEFLLVPLGGHTAGHAAVAVRDGDRWLLHAGDAYFYHGELRAGEPEPHPLLDLVQTGSQVDAELRLRNRDRLRALVRDHAGEVEVFSAHDPWEFERYGPAPGSAGG</sequence>
<dbReference type="InterPro" id="IPR036866">
    <property type="entry name" value="RibonucZ/Hydroxyglut_hydro"/>
</dbReference>
<dbReference type="SUPFAM" id="SSF56281">
    <property type="entry name" value="Metallo-hydrolase/oxidoreductase"/>
    <property type="match status" value="1"/>
</dbReference>
<accession>A0ABV0AS33</accession>
<dbReference type="Proteomes" id="UP001447516">
    <property type="component" value="Unassembled WGS sequence"/>
</dbReference>
<dbReference type="RefSeq" id="WP_346228040.1">
    <property type="nucleotide sequence ID" value="NZ_JBDJAW010000020.1"/>
</dbReference>
<proteinExistence type="inferred from homology"/>
<evidence type="ECO:0000259" key="5">
    <source>
        <dbReference type="SMART" id="SM00849"/>
    </source>
</evidence>
<name>A0ABV0AS33_9ACTN</name>
<dbReference type="Gene3D" id="3.60.15.10">
    <property type="entry name" value="Ribonuclease Z/Hydroxyacylglutathione hydrolase-like"/>
    <property type="match status" value="1"/>
</dbReference>
<evidence type="ECO:0000256" key="2">
    <source>
        <dbReference type="ARBA" id="ARBA00022723"/>
    </source>
</evidence>
<organism evidence="6 7">
    <name type="scientific">Microbispora maris</name>
    <dbReference type="NCBI Taxonomy" id="3144104"/>
    <lineage>
        <taxon>Bacteria</taxon>
        <taxon>Bacillati</taxon>
        <taxon>Actinomycetota</taxon>
        <taxon>Actinomycetes</taxon>
        <taxon>Streptosporangiales</taxon>
        <taxon>Streptosporangiaceae</taxon>
        <taxon>Microbispora</taxon>
    </lineage>
</organism>
<keyword evidence="3" id="KW-0378">Hydrolase</keyword>
<evidence type="ECO:0000256" key="4">
    <source>
        <dbReference type="ARBA" id="ARBA00022833"/>
    </source>
</evidence>
<dbReference type="PANTHER" id="PTHR42978">
    <property type="entry name" value="QUORUM-QUENCHING LACTONASE YTNP-RELATED-RELATED"/>
    <property type="match status" value="1"/>
</dbReference>
<dbReference type="PANTHER" id="PTHR42978:SF3">
    <property type="entry name" value="BLR3078 PROTEIN"/>
    <property type="match status" value="1"/>
</dbReference>
<protein>
    <submittedName>
        <fullName evidence="6">MBL fold metallo-hydrolase</fullName>
    </submittedName>
</protein>
<keyword evidence="7" id="KW-1185">Reference proteome</keyword>
<evidence type="ECO:0000313" key="6">
    <source>
        <dbReference type="EMBL" id="MEN3538089.1"/>
    </source>
</evidence>
<feature type="domain" description="Metallo-beta-lactamase" evidence="5">
    <location>
        <begin position="27"/>
        <end position="258"/>
    </location>
</feature>
<comment type="caution">
    <text evidence="6">The sequence shown here is derived from an EMBL/GenBank/DDBJ whole genome shotgun (WGS) entry which is preliminary data.</text>
</comment>
<dbReference type="SMART" id="SM00849">
    <property type="entry name" value="Lactamase_B"/>
    <property type="match status" value="1"/>
</dbReference>
<reference evidence="6 7" key="1">
    <citation type="submission" date="2024-05" db="EMBL/GenBank/DDBJ databases">
        <title>Microbispora sp.ZYX-F-249.</title>
        <authorList>
            <person name="Xie H."/>
        </authorList>
    </citation>
    <scope>NUCLEOTIDE SEQUENCE [LARGE SCALE GENOMIC DNA]</scope>
    <source>
        <strain evidence="6 7">ZYX-F-249</strain>
    </source>
</reference>
<keyword evidence="2" id="KW-0479">Metal-binding</keyword>
<evidence type="ECO:0000256" key="3">
    <source>
        <dbReference type="ARBA" id="ARBA00022801"/>
    </source>
</evidence>
<dbReference type="EMBL" id="JBDJAW010000020">
    <property type="protein sequence ID" value="MEN3538089.1"/>
    <property type="molecule type" value="Genomic_DNA"/>
</dbReference>
<evidence type="ECO:0000313" key="7">
    <source>
        <dbReference type="Proteomes" id="UP001447516"/>
    </source>
</evidence>
<dbReference type="CDD" id="cd07742">
    <property type="entry name" value="metallo-hydrolase-like_MBL-fold"/>
    <property type="match status" value="1"/>
</dbReference>
<keyword evidence="4" id="KW-0862">Zinc</keyword>
<dbReference type="Pfam" id="PF00753">
    <property type="entry name" value="Lactamase_B"/>
    <property type="match status" value="1"/>
</dbReference>
<comment type="similarity">
    <text evidence="1">Belongs to the metallo-beta-lactamase superfamily.</text>
</comment>
<dbReference type="InterPro" id="IPR001279">
    <property type="entry name" value="Metallo-B-lactamas"/>
</dbReference>
<gene>
    <name evidence="6" type="ORF">AAH991_23440</name>
</gene>
<dbReference type="InterPro" id="IPR051013">
    <property type="entry name" value="MBL_superfamily_lactonases"/>
</dbReference>